<dbReference type="KEGG" id="stri:C7M71_015290"/>
<evidence type="ECO:0000313" key="1">
    <source>
        <dbReference type="EMBL" id="AXI78593.1"/>
    </source>
</evidence>
<dbReference type="EMBL" id="CP031264">
    <property type="protein sequence ID" value="AXI78593.1"/>
    <property type="molecule type" value="Genomic_DNA"/>
</dbReference>
<dbReference type="AlphaFoldDB" id="A0A345SXY8"/>
<dbReference type="Proteomes" id="UP000249340">
    <property type="component" value="Chromosome"/>
</dbReference>
<reference evidence="2" key="1">
    <citation type="submission" date="2018-07" db="EMBL/GenBank/DDBJ databases">
        <title>Streptacidiphilus bronchialis DSM 106435 chromosome.</title>
        <authorList>
            <person name="Batra D."/>
            <person name="Gulvik C.A."/>
        </authorList>
    </citation>
    <scope>NUCLEOTIDE SEQUENCE [LARGE SCALE GENOMIC DNA]</scope>
    <source>
        <strain evidence="2">DSM 106435</strain>
    </source>
</reference>
<protein>
    <submittedName>
        <fullName evidence="1">Uncharacterized protein</fullName>
    </submittedName>
</protein>
<keyword evidence="2" id="KW-1185">Reference proteome</keyword>
<sequence>MQVLEVAQRSCELIGFAVVMGLEDVRDQNVDLILRRDDLALRGELGHPGTSKITETARVAG</sequence>
<gene>
    <name evidence="1" type="ORF">C7M71_015290</name>
</gene>
<organism evidence="1 2">
    <name type="scientific">Peterkaempfera bronchialis</name>
    <dbReference type="NCBI Taxonomy" id="2126346"/>
    <lineage>
        <taxon>Bacteria</taxon>
        <taxon>Bacillati</taxon>
        <taxon>Actinomycetota</taxon>
        <taxon>Actinomycetes</taxon>
        <taxon>Kitasatosporales</taxon>
        <taxon>Streptomycetaceae</taxon>
        <taxon>Peterkaempfera</taxon>
    </lineage>
</organism>
<proteinExistence type="predicted"/>
<evidence type="ECO:0000313" key="2">
    <source>
        <dbReference type="Proteomes" id="UP000249340"/>
    </source>
</evidence>
<name>A0A345SXY8_9ACTN</name>
<accession>A0A345SXY8</accession>